<proteinExistence type="predicted"/>
<accession>A0A8H7ZZ20</accession>
<dbReference type="EMBL" id="JAEFCI010003062">
    <property type="protein sequence ID" value="KAG5461837.1"/>
    <property type="molecule type" value="Genomic_DNA"/>
</dbReference>
<comment type="caution">
    <text evidence="1">The sequence shown here is derived from an EMBL/GenBank/DDBJ whole genome shotgun (WGS) entry which is preliminary data.</text>
</comment>
<evidence type="ECO:0000313" key="1">
    <source>
        <dbReference type="EMBL" id="KAG5461837.1"/>
    </source>
</evidence>
<dbReference type="AlphaFoldDB" id="A0A8H7ZZ20"/>
<gene>
    <name evidence="1" type="ORF">BJ554DRAFT_5909</name>
</gene>
<evidence type="ECO:0000313" key="2">
    <source>
        <dbReference type="Proteomes" id="UP000673691"/>
    </source>
</evidence>
<keyword evidence="2" id="KW-1185">Reference proteome</keyword>
<name>A0A8H7ZZ20_9FUNG</name>
<reference evidence="1 2" key="1">
    <citation type="journal article" name="Sci. Rep.">
        <title>Genome-scale phylogenetic analyses confirm Olpidium as the closest living zoosporic fungus to the non-flagellated, terrestrial fungi.</title>
        <authorList>
            <person name="Chang Y."/>
            <person name="Rochon D."/>
            <person name="Sekimoto S."/>
            <person name="Wang Y."/>
            <person name="Chovatia M."/>
            <person name="Sandor L."/>
            <person name="Salamov A."/>
            <person name="Grigoriev I.V."/>
            <person name="Stajich J.E."/>
            <person name="Spatafora J.W."/>
        </authorList>
    </citation>
    <scope>NUCLEOTIDE SEQUENCE [LARGE SCALE GENOMIC DNA]</scope>
    <source>
        <strain evidence="1">S191</strain>
    </source>
</reference>
<dbReference type="Proteomes" id="UP000673691">
    <property type="component" value="Unassembled WGS sequence"/>
</dbReference>
<sequence length="90" mass="9635">MALSAQFGIDSNMHPLFEGELDRYLFFGEPREHGSDGQQPLSVLSHPSPSAVTSEAITAAGADPPASASVRVIPSSYSVPEEYRDFIIPS</sequence>
<protein>
    <submittedName>
        <fullName evidence="1">Uncharacterized protein</fullName>
    </submittedName>
</protein>
<organism evidence="1 2">
    <name type="scientific">Olpidium bornovanus</name>
    <dbReference type="NCBI Taxonomy" id="278681"/>
    <lineage>
        <taxon>Eukaryota</taxon>
        <taxon>Fungi</taxon>
        <taxon>Fungi incertae sedis</taxon>
        <taxon>Olpidiomycota</taxon>
        <taxon>Olpidiomycotina</taxon>
        <taxon>Olpidiomycetes</taxon>
        <taxon>Olpidiales</taxon>
        <taxon>Olpidiaceae</taxon>
        <taxon>Olpidium</taxon>
    </lineage>
</organism>